<evidence type="ECO:0000256" key="5">
    <source>
        <dbReference type="ARBA" id="ARBA00023172"/>
    </source>
</evidence>
<dbReference type="EMBL" id="JACCCC010000001">
    <property type="protein sequence ID" value="NYE45490.1"/>
    <property type="molecule type" value="Genomic_DNA"/>
</dbReference>
<gene>
    <name evidence="8" type="ORF">HDA32_000610</name>
</gene>
<evidence type="ECO:0000313" key="9">
    <source>
        <dbReference type="Proteomes" id="UP000589036"/>
    </source>
</evidence>
<dbReference type="GO" id="GO:0004803">
    <property type="term" value="F:transposase activity"/>
    <property type="evidence" value="ECO:0007669"/>
    <property type="project" value="UniProtKB-UniRule"/>
</dbReference>
<comment type="caution">
    <text evidence="8">The sequence shown here is derived from an EMBL/GenBank/DDBJ whole genome shotgun (WGS) entry which is preliminary data.</text>
</comment>
<keyword evidence="9" id="KW-1185">Reference proteome</keyword>
<evidence type="ECO:0000256" key="2">
    <source>
        <dbReference type="ARBA" id="ARBA00010961"/>
    </source>
</evidence>
<comment type="similarity">
    <text evidence="2 6">Belongs to the transposase mutator family.</text>
</comment>
<evidence type="ECO:0000256" key="7">
    <source>
        <dbReference type="SAM" id="MobiDB-lite"/>
    </source>
</evidence>
<evidence type="ECO:0000256" key="4">
    <source>
        <dbReference type="ARBA" id="ARBA00023125"/>
    </source>
</evidence>
<sequence length="79" mass="8589">MFTELKNRGVADVLMLVADGLKGTGEAVETVWPQTCIVHLLRNSLGYASRADWDKTAKTLRPAGTSPTNTPRSNAYTSH</sequence>
<evidence type="ECO:0000256" key="1">
    <source>
        <dbReference type="ARBA" id="ARBA00002190"/>
    </source>
</evidence>
<dbReference type="Pfam" id="PF00872">
    <property type="entry name" value="Transposase_mut"/>
    <property type="match status" value="1"/>
</dbReference>
<evidence type="ECO:0000256" key="3">
    <source>
        <dbReference type="ARBA" id="ARBA00022578"/>
    </source>
</evidence>
<keyword evidence="5 6" id="KW-0233">DNA recombination</keyword>
<feature type="region of interest" description="Disordered" evidence="7">
    <location>
        <begin position="58"/>
        <end position="79"/>
    </location>
</feature>
<dbReference type="InterPro" id="IPR001207">
    <property type="entry name" value="Transposase_mutator"/>
</dbReference>
<dbReference type="AlphaFoldDB" id="A0A852TU78"/>
<dbReference type="GO" id="GO:0006313">
    <property type="term" value="P:DNA transposition"/>
    <property type="evidence" value="ECO:0007669"/>
    <property type="project" value="UniProtKB-UniRule"/>
</dbReference>
<accession>A0A852TU78</accession>
<organism evidence="8 9">
    <name type="scientific">Spinactinospora alkalitolerans</name>
    <dbReference type="NCBI Taxonomy" id="687207"/>
    <lineage>
        <taxon>Bacteria</taxon>
        <taxon>Bacillati</taxon>
        <taxon>Actinomycetota</taxon>
        <taxon>Actinomycetes</taxon>
        <taxon>Streptosporangiales</taxon>
        <taxon>Nocardiopsidaceae</taxon>
        <taxon>Spinactinospora</taxon>
    </lineage>
</organism>
<name>A0A852TU78_9ACTN</name>
<dbReference type="PANTHER" id="PTHR33217:SF8">
    <property type="entry name" value="MUTATOR FAMILY TRANSPOSASE"/>
    <property type="match status" value="1"/>
</dbReference>
<feature type="compositionally biased region" description="Polar residues" evidence="7">
    <location>
        <begin position="65"/>
        <end position="79"/>
    </location>
</feature>
<dbReference type="PANTHER" id="PTHR33217">
    <property type="entry name" value="TRANSPOSASE FOR INSERTION SEQUENCE ELEMENT IS1081"/>
    <property type="match status" value="1"/>
</dbReference>
<dbReference type="Proteomes" id="UP000589036">
    <property type="component" value="Unassembled WGS sequence"/>
</dbReference>
<proteinExistence type="inferred from homology"/>
<evidence type="ECO:0000313" key="8">
    <source>
        <dbReference type="EMBL" id="NYE45490.1"/>
    </source>
</evidence>
<dbReference type="GO" id="GO:0003677">
    <property type="term" value="F:DNA binding"/>
    <property type="evidence" value="ECO:0007669"/>
    <property type="project" value="UniProtKB-UniRule"/>
</dbReference>
<comment type="function">
    <text evidence="1 6">Required for the transposition of the insertion element.</text>
</comment>
<keyword evidence="6" id="KW-0814">Transposable element</keyword>
<protein>
    <recommendedName>
        <fullName evidence="6">Mutator family transposase</fullName>
    </recommendedName>
</protein>
<evidence type="ECO:0000256" key="6">
    <source>
        <dbReference type="RuleBase" id="RU365089"/>
    </source>
</evidence>
<keyword evidence="4 6" id="KW-0238">DNA-binding</keyword>
<keyword evidence="3 6" id="KW-0815">Transposition</keyword>
<reference evidence="8 9" key="1">
    <citation type="submission" date="2020-07" db="EMBL/GenBank/DDBJ databases">
        <title>Sequencing the genomes of 1000 actinobacteria strains.</title>
        <authorList>
            <person name="Klenk H.-P."/>
        </authorList>
    </citation>
    <scope>NUCLEOTIDE SEQUENCE [LARGE SCALE GENOMIC DNA]</scope>
    <source>
        <strain evidence="8 9">CXB654</strain>
    </source>
</reference>